<evidence type="ECO:0000256" key="1">
    <source>
        <dbReference type="SAM" id="Phobius"/>
    </source>
</evidence>
<gene>
    <name evidence="2" type="ORF">A9F13_27g00583</name>
</gene>
<keyword evidence="1" id="KW-0472">Membrane</keyword>
<dbReference type="AlphaFoldDB" id="A0AA91PV78"/>
<name>A0AA91PV78_CLALS</name>
<keyword evidence="1" id="KW-1133">Transmembrane helix</keyword>
<comment type="caution">
    <text evidence="2">The sequence shown here is derived from an EMBL/GenBank/DDBJ whole genome shotgun (WGS) entry which is preliminary data.</text>
</comment>
<sequence>MAQIKYQNRKPRISKSRAAKASFLTGAIVIFVIVFTYHLVWAVKALYGKRFGSTLNTVVIAVGSLVVHFAATTSFLMFLETRWLSNHIDADHKKYI</sequence>
<keyword evidence="1" id="KW-0812">Transmembrane</keyword>
<dbReference type="KEGG" id="clus:A9F13_27g00583"/>
<dbReference type="Proteomes" id="UP000195602">
    <property type="component" value="Unassembled WGS sequence"/>
</dbReference>
<dbReference type="EMBL" id="LYUB02000027">
    <property type="protein sequence ID" value="OVF04513.1"/>
    <property type="molecule type" value="Genomic_DNA"/>
</dbReference>
<organism evidence="2 3">
    <name type="scientific">Clavispora lusitaniae</name>
    <name type="common">Candida lusitaniae</name>
    <dbReference type="NCBI Taxonomy" id="36911"/>
    <lineage>
        <taxon>Eukaryota</taxon>
        <taxon>Fungi</taxon>
        <taxon>Dikarya</taxon>
        <taxon>Ascomycota</taxon>
        <taxon>Saccharomycotina</taxon>
        <taxon>Pichiomycetes</taxon>
        <taxon>Metschnikowiaceae</taxon>
        <taxon>Clavispora</taxon>
    </lineage>
</organism>
<feature type="transmembrane region" description="Helical" evidence="1">
    <location>
        <begin position="55"/>
        <end position="79"/>
    </location>
</feature>
<accession>A0AA91PV78</accession>
<proteinExistence type="predicted"/>
<reference evidence="2 3" key="1">
    <citation type="submission" date="2017-04" db="EMBL/GenBank/DDBJ databases">
        <title>Draft genome of the yeast Clavispora lusitaniae type strain CBS 6936.</title>
        <authorList>
            <person name="Durrens P."/>
            <person name="Klopp C."/>
            <person name="Biteau N."/>
            <person name="Fitton-Ouhabi V."/>
            <person name="Dementhon K."/>
            <person name="Accoceberry I."/>
            <person name="Sherman D.J."/>
            <person name="Noel T."/>
        </authorList>
    </citation>
    <scope>NUCLEOTIDE SEQUENCE [LARGE SCALE GENOMIC DNA]</scope>
    <source>
        <strain evidence="2 3">CBS 6936</strain>
    </source>
</reference>
<evidence type="ECO:0000313" key="3">
    <source>
        <dbReference type="Proteomes" id="UP000195602"/>
    </source>
</evidence>
<protein>
    <submittedName>
        <fullName evidence="2">Uncharacterized protein</fullName>
    </submittedName>
</protein>
<feature type="transmembrane region" description="Helical" evidence="1">
    <location>
        <begin position="21"/>
        <end position="43"/>
    </location>
</feature>
<evidence type="ECO:0000313" key="2">
    <source>
        <dbReference type="EMBL" id="OVF04513.1"/>
    </source>
</evidence>